<comment type="caution">
    <text evidence="2">The sequence shown here is derived from an EMBL/GenBank/DDBJ whole genome shotgun (WGS) entry which is preliminary data.</text>
</comment>
<proteinExistence type="inferred from homology"/>
<keyword evidence="3" id="KW-1185">Reference proteome</keyword>
<sequence length="200" mass="22812">MPFTLASSVTFEEDIKKSRFQAIAAVVENEQQVKIFLEQNKDLSTTHQCWAWKIGHHVRFNDDGEPSGTAGRPILATIEGNDLTNVIVLVNRWYGGIKLGTGGLVRAYGGCAGQCLLLAEKIELIEKQEIRFACLFNEWAIMQYELMQQQIEYQEQYTETGVVIEARVQVHQIEPLRLKLQDVSRGREQLKVLEEHAHDE</sequence>
<reference evidence="2 3" key="1">
    <citation type="submission" date="2013-02" db="EMBL/GenBank/DDBJ databases">
        <title>The Genome Sequence of Acinetobacter sp. CIP 70.18.</title>
        <authorList>
            <consortium name="The Broad Institute Genome Sequencing Platform"/>
            <consortium name="The Broad Institute Genome Sequencing Center for Infectious Disease"/>
            <person name="Cerqueira G."/>
            <person name="Feldgarden M."/>
            <person name="Courvalin P."/>
            <person name="Perichon B."/>
            <person name="Grillot-Courvalin C."/>
            <person name="Clermont D."/>
            <person name="Rocha E."/>
            <person name="Yoon E.-J."/>
            <person name="Nemec A."/>
            <person name="Walker B."/>
            <person name="Young S.K."/>
            <person name="Zeng Q."/>
            <person name="Gargeya S."/>
            <person name="Fitzgerald M."/>
            <person name="Haas B."/>
            <person name="Abouelleil A."/>
            <person name="Alvarado L."/>
            <person name="Arachchi H.M."/>
            <person name="Berlin A.M."/>
            <person name="Chapman S.B."/>
            <person name="Dewar J."/>
            <person name="Goldberg J."/>
            <person name="Griggs A."/>
            <person name="Gujja S."/>
            <person name="Hansen M."/>
            <person name="Howarth C."/>
            <person name="Imamovic A."/>
            <person name="Larimer J."/>
            <person name="McCowan C."/>
            <person name="Murphy C."/>
            <person name="Neiman D."/>
            <person name="Pearson M."/>
            <person name="Priest M."/>
            <person name="Roberts A."/>
            <person name="Saif S."/>
            <person name="Shea T."/>
            <person name="Sisk P."/>
            <person name="Sykes S."/>
            <person name="Wortman J."/>
            <person name="Nusbaum C."/>
            <person name="Birren B."/>
        </authorList>
    </citation>
    <scope>NUCLEOTIDE SEQUENCE [LARGE SCALE GENOMIC DNA]</scope>
    <source>
        <strain evidence="2 3">CIP 70.18</strain>
    </source>
</reference>
<dbReference type="SUPFAM" id="SSF54980">
    <property type="entry name" value="EF-G C-terminal domain-like"/>
    <property type="match status" value="1"/>
</dbReference>
<dbReference type="InterPro" id="IPR020568">
    <property type="entry name" value="Ribosomal_Su5_D2-typ_SF"/>
</dbReference>
<dbReference type="PROSITE" id="PS00910">
    <property type="entry name" value="UPF0029"/>
    <property type="match status" value="1"/>
</dbReference>
<dbReference type="OrthoDB" id="9813771at2"/>
<dbReference type="GO" id="GO:0005737">
    <property type="term" value="C:cytoplasm"/>
    <property type="evidence" value="ECO:0007669"/>
    <property type="project" value="TreeGrafter"/>
</dbReference>
<dbReference type="HOGENOM" id="CLU_083552_3_1_6"/>
<dbReference type="InterPro" id="IPR036956">
    <property type="entry name" value="Impact_N_sf"/>
</dbReference>
<dbReference type="GeneID" id="86816270"/>
<organism evidence="2 3">
    <name type="scientific">Acinetobacter higginsii</name>
    <dbReference type="NCBI Taxonomy" id="70347"/>
    <lineage>
        <taxon>Bacteria</taxon>
        <taxon>Pseudomonadati</taxon>
        <taxon>Pseudomonadota</taxon>
        <taxon>Gammaproteobacteria</taxon>
        <taxon>Moraxellales</taxon>
        <taxon>Moraxellaceae</taxon>
        <taxon>Acinetobacter</taxon>
    </lineage>
</organism>
<dbReference type="InterPro" id="IPR020569">
    <property type="entry name" value="UPF0029_Impact_CS"/>
</dbReference>
<dbReference type="GO" id="GO:0017111">
    <property type="term" value="F:ribonucleoside triphosphate phosphatase activity"/>
    <property type="evidence" value="ECO:0007669"/>
    <property type="project" value="UniProtKB-ARBA"/>
</dbReference>
<evidence type="ECO:0000313" key="2">
    <source>
        <dbReference type="EMBL" id="ENX59035.1"/>
    </source>
</evidence>
<dbReference type="InterPro" id="IPR035647">
    <property type="entry name" value="EFG_III/V"/>
</dbReference>
<name>N9T6K9_9GAMM</name>
<accession>N9T7P0</accession>
<dbReference type="Pfam" id="PF01205">
    <property type="entry name" value="Impact_N"/>
    <property type="match status" value="1"/>
</dbReference>
<dbReference type="EMBL" id="APRN01000035">
    <property type="protein sequence ID" value="ENX59035.1"/>
    <property type="molecule type" value="Genomic_DNA"/>
</dbReference>
<dbReference type="Gene3D" id="3.30.70.240">
    <property type="match status" value="1"/>
</dbReference>
<dbReference type="InterPro" id="IPR001498">
    <property type="entry name" value="Impact_N"/>
</dbReference>
<dbReference type="PATRIC" id="fig|1217700.3.peg.1607"/>
<evidence type="ECO:0000313" key="3">
    <source>
        <dbReference type="Proteomes" id="UP000013084"/>
    </source>
</evidence>
<dbReference type="GO" id="GO:0032561">
    <property type="term" value="F:guanyl ribonucleotide binding"/>
    <property type="evidence" value="ECO:0007669"/>
    <property type="project" value="UniProtKB-ARBA"/>
</dbReference>
<dbReference type="GO" id="GO:0043168">
    <property type="term" value="F:anion binding"/>
    <property type="evidence" value="ECO:0007669"/>
    <property type="project" value="UniProtKB-ARBA"/>
</dbReference>
<dbReference type="InterPro" id="IPR023582">
    <property type="entry name" value="Impact"/>
</dbReference>
<dbReference type="RefSeq" id="WP_005202511.1">
    <property type="nucleotide sequence ID" value="NZ_JAKZGA010000007.1"/>
</dbReference>
<protein>
    <submittedName>
        <fullName evidence="2">Uncharacterized protein</fullName>
    </submittedName>
</protein>
<dbReference type="GO" id="GO:0006446">
    <property type="term" value="P:regulation of translational initiation"/>
    <property type="evidence" value="ECO:0007669"/>
    <property type="project" value="TreeGrafter"/>
</dbReference>
<dbReference type="Proteomes" id="UP000013084">
    <property type="component" value="Unassembled WGS sequence"/>
</dbReference>
<dbReference type="SUPFAM" id="SSF54211">
    <property type="entry name" value="Ribosomal protein S5 domain 2-like"/>
    <property type="match status" value="1"/>
</dbReference>
<dbReference type="PANTHER" id="PTHR16301">
    <property type="entry name" value="IMPACT-RELATED"/>
    <property type="match status" value="1"/>
</dbReference>
<dbReference type="Gene3D" id="3.30.230.30">
    <property type="entry name" value="Impact, N-terminal domain"/>
    <property type="match status" value="1"/>
</dbReference>
<accession>N9T6K9</accession>
<gene>
    <name evidence="2" type="ORF">F902_01666</name>
</gene>
<comment type="similarity">
    <text evidence="1">Belongs to the IMPACT family.</text>
</comment>
<dbReference type="AlphaFoldDB" id="N9T6K9"/>
<dbReference type="PANTHER" id="PTHR16301:SF20">
    <property type="entry name" value="IMPACT FAMILY MEMBER YIGZ"/>
    <property type="match status" value="1"/>
</dbReference>
<evidence type="ECO:0000256" key="1">
    <source>
        <dbReference type="ARBA" id="ARBA00007665"/>
    </source>
</evidence>